<protein>
    <submittedName>
        <fullName evidence="1">1773_t:CDS:1</fullName>
    </submittedName>
</protein>
<evidence type="ECO:0000313" key="2">
    <source>
        <dbReference type="Proteomes" id="UP000789396"/>
    </source>
</evidence>
<dbReference type="EMBL" id="CAJVPZ010002558">
    <property type="protein sequence ID" value="CAG8515452.1"/>
    <property type="molecule type" value="Genomic_DNA"/>
</dbReference>
<dbReference type="Proteomes" id="UP000789396">
    <property type="component" value="Unassembled WGS sequence"/>
</dbReference>
<reference evidence="1" key="1">
    <citation type="submission" date="2021-06" db="EMBL/GenBank/DDBJ databases">
        <authorList>
            <person name="Kallberg Y."/>
            <person name="Tangrot J."/>
            <person name="Rosling A."/>
        </authorList>
    </citation>
    <scope>NUCLEOTIDE SEQUENCE</scope>
    <source>
        <strain evidence="1">IN212</strain>
    </source>
</reference>
<evidence type="ECO:0000313" key="1">
    <source>
        <dbReference type="EMBL" id="CAG8515452.1"/>
    </source>
</evidence>
<comment type="caution">
    <text evidence="1">The sequence shown here is derived from an EMBL/GenBank/DDBJ whole genome shotgun (WGS) entry which is preliminary data.</text>
</comment>
<proteinExistence type="predicted"/>
<dbReference type="AlphaFoldDB" id="A0A9N9F7V3"/>
<sequence length="140" mass="16329">MCFKKSTLKPSDQLARYNIYAHEVKECSVYNSCAKQEKKCNARLNSTENTQLLSTKIETNKGSSENIEDELLNDIHDLEELVANKFQNREEEDRHAEFSVMVELKREPEEEEMALLEINQHNKNKKFHTIISTLLEPLCI</sequence>
<name>A0A9N9F7V3_9GLOM</name>
<keyword evidence="2" id="KW-1185">Reference proteome</keyword>
<gene>
    <name evidence="1" type="ORF">RFULGI_LOCUS3097</name>
</gene>
<organism evidence="1 2">
    <name type="scientific">Racocetra fulgida</name>
    <dbReference type="NCBI Taxonomy" id="60492"/>
    <lineage>
        <taxon>Eukaryota</taxon>
        <taxon>Fungi</taxon>
        <taxon>Fungi incertae sedis</taxon>
        <taxon>Mucoromycota</taxon>
        <taxon>Glomeromycotina</taxon>
        <taxon>Glomeromycetes</taxon>
        <taxon>Diversisporales</taxon>
        <taxon>Gigasporaceae</taxon>
        <taxon>Racocetra</taxon>
    </lineage>
</organism>
<feature type="non-terminal residue" evidence="1">
    <location>
        <position position="1"/>
    </location>
</feature>
<accession>A0A9N9F7V3</accession>